<evidence type="ECO:0000313" key="1">
    <source>
        <dbReference type="EMBL" id="TCC36285.1"/>
    </source>
</evidence>
<name>A0A4R0J4S7_9ACTN</name>
<dbReference type="AlphaFoldDB" id="A0A4R0J4S7"/>
<evidence type="ECO:0008006" key="3">
    <source>
        <dbReference type="Google" id="ProtNLM"/>
    </source>
</evidence>
<accession>A0A4R0J4S7</accession>
<dbReference type="EMBL" id="SJKC01000003">
    <property type="protein sequence ID" value="TCC36285.1"/>
    <property type="molecule type" value="Genomic_DNA"/>
</dbReference>
<evidence type="ECO:0000313" key="2">
    <source>
        <dbReference type="Proteomes" id="UP000294225"/>
    </source>
</evidence>
<dbReference type="Proteomes" id="UP000294225">
    <property type="component" value="Unassembled WGS sequence"/>
</dbReference>
<sequence>MEIDRTRAGLYSQIGELTSRWAKVSGGRGETPHWLDLAPYEYRLFSQNGEDGVLCEIFRRIGTTTETFVEFGVERGQEGNCIFLADVLGWQGLFMESHPGEYRILESKYLPSREVMTIEADVTPDSVDDLVARTPLPADLDLMSIDIDGQDLWVWRGVRRYRPRVVVVEYNSAINQELPLTQSAGDRATWDYSNFFGASLAAFEILGREKGYRLVHCDLAGVNLFFVRADIEAEFLDPEAVRRRGPNYYFTSEGHSADDRGRRYTSYNGG</sequence>
<organism evidence="1 2">
    <name type="scientific">Kribbella speibonae</name>
    <dbReference type="NCBI Taxonomy" id="1572660"/>
    <lineage>
        <taxon>Bacteria</taxon>
        <taxon>Bacillati</taxon>
        <taxon>Actinomycetota</taxon>
        <taxon>Actinomycetes</taxon>
        <taxon>Propionibacteriales</taxon>
        <taxon>Kribbellaceae</taxon>
        <taxon>Kribbella</taxon>
    </lineage>
</organism>
<reference evidence="1 2" key="1">
    <citation type="submission" date="2019-02" db="EMBL/GenBank/DDBJ databases">
        <title>Kribbella capetownensis sp. nov. and Kribbella speibonae sp. nov., isolated from soil.</title>
        <authorList>
            <person name="Curtis S.M."/>
            <person name="Norton I."/>
            <person name="Everest G.J."/>
            <person name="Meyers P.R."/>
        </authorList>
    </citation>
    <scope>NUCLEOTIDE SEQUENCE [LARGE SCALE GENOMIC DNA]</scope>
    <source>
        <strain evidence="1 2">YM55</strain>
    </source>
</reference>
<proteinExistence type="predicted"/>
<protein>
    <recommendedName>
        <fullName evidence="3">FkbM family methyltransferase</fullName>
    </recommendedName>
</protein>
<gene>
    <name evidence="1" type="ORF">E0H92_26905</name>
</gene>
<dbReference type="RefSeq" id="WP_131498111.1">
    <property type="nucleotide sequence ID" value="NZ_SJKC01000003.1"/>
</dbReference>
<comment type="caution">
    <text evidence="1">The sequence shown here is derived from an EMBL/GenBank/DDBJ whole genome shotgun (WGS) entry which is preliminary data.</text>
</comment>